<dbReference type="InterPro" id="IPR039774">
    <property type="entry name" value="Sin3-like"/>
</dbReference>
<sequence length="1212" mass="138215">MHDSALPWTQRSLLFLQTQMTSKGGNMKLTTNVALSFLSEVKKRFKDEHGKYEDFVEIMKGFMARRIDIADVIARVKELFKGDRELILGFNAFLPKEYVITLPSEDEPTPPKKSPVKFGEAIDFINKIKSRFEGNENVYKTFLHILDMYGKQTKTIKEVNQEVVSLFGDQIDLIEEFGHFLPGPSGQPSNNSPHSKRNHISHLNYRSSSVSGMRTGRAGKAAATPDGHHFNVDEPDPNHDRFATGINKDLHRKSNKDMERRDSSKLRKRRLDDRDCDYGGVHHASPICKPVPKIEEPDQFYQGAFWSNEDVPISVKVYSRHRDQKGEKRYKNRNHETREIERSDRIASGGKDESVCNISHFPSKDESLVKPINELDLSNCERCTPSYRLLPKDYPIPSASRRPDTDAKVLNDYWVSVTSGSEDYSFKHMRKNQYEEILFRCEDDRYELDMLLESVKATRRSVEELLEKINNNTIKTSSIHIEDHITALNLRCIEHVYGDHGLDVMDVLRKNPPLTLEVILHRLKQKQEEWTRCRSDYSEVWAAIYAKNHHRSLDHRSFYFKQEESKRLSSKELLAEIKEISKKQHEEDDVLLTITTGAQRPVIPNMEFQLPDSDIHVYVYWLIKNSCQYMCSAERSGQLLKVYTTLLEPMFGVSSHLEHTENTEGSFVKAGVVVNGVAPCTGETDGSPIGVAAMNNIKRSNVANSAQEPSSSSGRSVSNDDGVDEDNFHDPDHISVNSDTIYEKHRLEKVENDVTSIDEMSITRKIEQPDFSSISAAEVEDNYERVHEESTPGLVTTLKSEKAAKSSPYSAEGDDFSKPTSDLIGAVTESINGQECNEESLVQCTTEKEEGELSPYGDNEDHNLQGHEEAGHEPEDGSTSMQYQTGDSEDDEVENDIDDDDKGDIHLNSVKPLVVHVPLLLHDKEKQWATQMFYGDDSFYVLFRLYQTLYDRMKSVKSSAERNCSVSNDTSPSDLCTSFMNAFCKLLDGSSDNTEFEDHCRTLMGAESYVLFTLDKLVKKLVNQLETIATNDLDNKLLQLYAYEKSRHGFFTDKLYHDNARALLRDEYIYRFECSSEPLHLSIQLMDYGSDKPEQGVVSMDSILQSYMDGNLLHPEEKREPGVVLRRNKCKFAFGDELSDTDQAMEGLQIINGLECRINIYTSKVSYVLGTEDYMYRKKKKTLHCNGHTMHSEVSLARAQGLDRLLMSCSKE</sequence>
<gene>
    <name evidence="8" type="ORF">POM88_028136</name>
</gene>
<dbReference type="EMBL" id="JAUIZM010000006">
    <property type="protein sequence ID" value="KAK1381392.1"/>
    <property type="molecule type" value="Genomic_DNA"/>
</dbReference>
<dbReference type="InterPro" id="IPR031693">
    <property type="entry name" value="Sin3_C"/>
</dbReference>
<evidence type="ECO:0000256" key="6">
    <source>
        <dbReference type="SAM" id="MobiDB-lite"/>
    </source>
</evidence>
<feature type="compositionally biased region" description="Acidic residues" evidence="6">
    <location>
        <begin position="887"/>
        <end position="899"/>
    </location>
</feature>
<dbReference type="FunFam" id="1.20.1160.11:FF:000001">
    <property type="entry name" value="Paired amphipathic helix protein Sin3"/>
    <property type="match status" value="1"/>
</dbReference>
<evidence type="ECO:0000256" key="1">
    <source>
        <dbReference type="ARBA" id="ARBA00004123"/>
    </source>
</evidence>
<comment type="caution">
    <text evidence="8">The sequence shown here is derived from an EMBL/GenBank/DDBJ whole genome shotgun (WGS) entry which is preliminary data.</text>
</comment>
<feature type="compositionally biased region" description="Basic and acidic residues" evidence="6">
    <location>
        <begin position="226"/>
        <end position="242"/>
    </location>
</feature>
<evidence type="ECO:0000313" key="8">
    <source>
        <dbReference type="EMBL" id="KAK1381392.1"/>
    </source>
</evidence>
<dbReference type="AlphaFoldDB" id="A0AAD8MQK1"/>
<feature type="region of interest" description="Disordered" evidence="6">
    <location>
        <begin position="206"/>
        <end position="270"/>
    </location>
</feature>
<keyword evidence="2" id="KW-0678">Repressor</keyword>
<comment type="subcellular location">
    <subcellularLocation>
        <location evidence="1 5">Nucleus</location>
    </subcellularLocation>
</comment>
<feature type="compositionally biased region" description="Low complexity" evidence="6">
    <location>
        <begin position="710"/>
        <end position="720"/>
    </location>
</feature>
<keyword evidence="4 5" id="KW-0539">Nucleus</keyword>
<protein>
    <recommendedName>
        <fullName evidence="7">Histone deacetylase interacting domain-containing protein</fullName>
    </recommendedName>
</protein>
<dbReference type="InterPro" id="IPR003822">
    <property type="entry name" value="PAH"/>
</dbReference>
<keyword evidence="9" id="KW-1185">Reference proteome</keyword>
<dbReference type="Pfam" id="PF02671">
    <property type="entry name" value="PAH"/>
    <property type="match status" value="2"/>
</dbReference>
<evidence type="ECO:0000256" key="5">
    <source>
        <dbReference type="PROSITE-ProRule" id="PRU00810"/>
    </source>
</evidence>
<evidence type="ECO:0000256" key="3">
    <source>
        <dbReference type="ARBA" id="ARBA00022737"/>
    </source>
</evidence>
<keyword evidence="3" id="KW-0677">Repeat</keyword>
<name>A0AAD8MQK1_9APIA</name>
<dbReference type="PANTHER" id="PTHR12346:SF0">
    <property type="entry name" value="SIN3A, ISOFORM G"/>
    <property type="match status" value="1"/>
</dbReference>
<dbReference type="FunFam" id="1.20.1160.11:FF:000003">
    <property type="entry name" value="Paired amphipathic helix SIN3-like protein"/>
    <property type="match status" value="1"/>
</dbReference>
<dbReference type="GO" id="GO:0000122">
    <property type="term" value="P:negative regulation of transcription by RNA polymerase II"/>
    <property type="evidence" value="ECO:0007669"/>
    <property type="project" value="TreeGrafter"/>
</dbReference>
<dbReference type="GO" id="GO:0000118">
    <property type="term" value="C:histone deacetylase complex"/>
    <property type="evidence" value="ECO:0007669"/>
    <property type="project" value="TreeGrafter"/>
</dbReference>
<dbReference type="PANTHER" id="PTHR12346">
    <property type="entry name" value="SIN3B-RELATED"/>
    <property type="match status" value="1"/>
</dbReference>
<proteinExistence type="predicted"/>
<dbReference type="SUPFAM" id="SSF47762">
    <property type="entry name" value="PAH2 domain"/>
    <property type="match status" value="2"/>
</dbReference>
<dbReference type="Gene3D" id="1.20.1160.11">
    <property type="entry name" value="Paired amphipathic helix"/>
    <property type="match status" value="2"/>
</dbReference>
<feature type="compositionally biased region" description="Basic and acidic residues" evidence="6">
    <location>
        <begin position="255"/>
        <end position="270"/>
    </location>
</feature>
<feature type="compositionally biased region" description="Basic and acidic residues" evidence="6">
    <location>
        <begin position="859"/>
        <end position="875"/>
    </location>
</feature>
<reference evidence="8" key="1">
    <citation type="submission" date="2023-02" db="EMBL/GenBank/DDBJ databases">
        <title>Genome of toxic invasive species Heracleum sosnowskyi carries increased number of genes despite the absence of recent whole-genome duplications.</title>
        <authorList>
            <person name="Schelkunov M."/>
            <person name="Shtratnikova V."/>
            <person name="Makarenko M."/>
            <person name="Klepikova A."/>
            <person name="Omelchenko D."/>
            <person name="Novikova G."/>
            <person name="Obukhova E."/>
            <person name="Bogdanov V."/>
            <person name="Penin A."/>
            <person name="Logacheva M."/>
        </authorList>
    </citation>
    <scope>NUCLEOTIDE SEQUENCE</scope>
    <source>
        <strain evidence="8">Hsosn_3</strain>
        <tissue evidence="8">Leaf</tissue>
    </source>
</reference>
<accession>A0AAD8MQK1</accession>
<dbReference type="Pfam" id="PF08295">
    <property type="entry name" value="Sin3_corepress"/>
    <property type="match status" value="1"/>
</dbReference>
<dbReference type="SMART" id="SM00761">
    <property type="entry name" value="HDAC_interact"/>
    <property type="match status" value="1"/>
</dbReference>
<organism evidence="8 9">
    <name type="scientific">Heracleum sosnowskyi</name>
    <dbReference type="NCBI Taxonomy" id="360622"/>
    <lineage>
        <taxon>Eukaryota</taxon>
        <taxon>Viridiplantae</taxon>
        <taxon>Streptophyta</taxon>
        <taxon>Embryophyta</taxon>
        <taxon>Tracheophyta</taxon>
        <taxon>Spermatophyta</taxon>
        <taxon>Magnoliopsida</taxon>
        <taxon>eudicotyledons</taxon>
        <taxon>Gunneridae</taxon>
        <taxon>Pentapetalae</taxon>
        <taxon>asterids</taxon>
        <taxon>campanulids</taxon>
        <taxon>Apiales</taxon>
        <taxon>Apiaceae</taxon>
        <taxon>Apioideae</taxon>
        <taxon>apioid superclade</taxon>
        <taxon>Tordylieae</taxon>
        <taxon>Tordyliinae</taxon>
        <taxon>Heracleum</taxon>
    </lineage>
</organism>
<dbReference type="Proteomes" id="UP001237642">
    <property type="component" value="Unassembled WGS sequence"/>
</dbReference>
<feature type="region of interest" description="Disordered" evidence="6">
    <location>
        <begin position="701"/>
        <end position="740"/>
    </location>
</feature>
<dbReference type="PROSITE" id="PS51477">
    <property type="entry name" value="PAH"/>
    <property type="match status" value="2"/>
</dbReference>
<feature type="domain" description="Histone deacetylase interacting" evidence="7">
    <location>
        <begin position="379"/>
        <end position="479"/>
    </location>
</feature>
<evidence type="ECO:0000313" key="9">
    <source>
        <dbReference type="Proteomes" id="UP001237642"/>
    </source>
</evidence>
<feature type="region of interest" description="Disordered" evidence="6">
    <location>
        <begin position="798"/>
        <end position="821"/>
    </location>
</feature>
<evidence type="ECO:0000256" key="2">
    <source>
        <dbReference type="ARBA" id="ARBA00022491"/>
    </source>
</evidence>
<feature type="compositionally biased region" description="Polar residues" evidence="6">
    <location>
        <begin position="877"/>
        <end position="886"/>
    </location>
</feature>
<dbReference type="Pfam" id="PF16879">
    <property type="entry name" value="Sin3a_C"/>
    <property type="match status" value="1"/>
</dbReference>
<dbReference type="InterPro" id="IPR036600">
    <property type="entry name" value="PAH_sf"/>
</dbReference>
<feature type="region of interest" description="Disordered" evidence="6">
    <location>
        <begin position="845"/>
        <end position="899"/>
    </location>
</feature>
<reference evidence="8" key="2">
    <citation type="submission" date="2023-05" db="EMBL/GenBank/DDBJ databases">
        <authorList>
            <person name="Schelkunov M.I."/>
        </authorList>
    </citation>
    <scope>NUCLEOTIDE SEQUENCE</scope>
    <source>
        <strain evidence="8">Hsosn_3</strain>
        <tissue evidence="8">Leaf</tissue>
    </source>
</reference>
<dbReference type="InterPro" id="IPR013194">
    <property type="entry name" value="HDAC_interact_dom"/>
</dbReference>
<dbReference type="GO" id="GO:0003714">
    <property type="term" value="F:transcription corepressor activity"/>
    <property type="evidence" value="ECO:0007669"/>
    <property type="project" value="InterPro"/>
</dbReference>
<evidence type="ECO:0000256" key="4">
    <source>
        <dbReference type="ARBA" id="ARBA00023242"/>
    </source>
</evidence>
<evidence type="ECO:0000259" key="7">
    <source>
        <dbReference type="SMART" id="SM00761"/>
    </source>
</evidence>
<dbReference type="GO" id="GO:0000785">
    <property type="term" value="C:chromatin"/>
    <property type="evidence" value="ECO:0007669"/>
    <property type="project" value="TreeGrafter"/>
</dbReference>